<feature type="non-terminal residue" evidence="3">
    <location>
        <position position="249"/>
    </location>
</feature>
<feature type="signal peptide" evidence="1">
    <location>
        <begin position="1"/>
        <end position="21"/>
    </location>
</feature>
<evidence type="ECO:0000313" key="4">
    <source>
        <dbReference type="Proteomes" id="UP000789901"/>
    </source>
</evidence>
<protein>
    <submittedName>
        <fullName evidence="3">32653_t:CDS:1</fullName>
    </submittedName>
</protein>
<feature type="chain" id="PRO_5046609619" evidence="1">
    <location>
        <begin position="22"/>
        <end position="249"/>
    </location>
</feature>
<sequence length="249" mass="27519">MLLKKFFIIIVLLALTTVGSTIPSSITSIPLLETLQDNLPGNISQSCADTLLETIIDPKIIECLPITAFTPLLPIIPEIKNIKKNPKELLQYLESIDEFSNNICSVPKCADEDVQKTIQAIESGCQMDLNNNNTLAELIYGVFVFYSPLRDSICFKNNDEFCVHETLNITLNLPDSPIEITGIPIIDAIAVADSEPVCTKCNKDIIRAFGMFIKNNTLALQVLARAGINQKFIDTMRIGIAVKCSIKFL</sequence>
<dbReference type="EMBL" id="CAJVQB010009997">
    <property type="protein sequence ID" value="CAG8735690.1"/>
    <property type="molecule type" value="Genomic_DNA"/>
</dbReference>
<accession>A0ABN7V6L7</accession>
<keyword evidence="1" id="KW-0732">Signal</keyword>
<evidence type="ECO:0000313" key="3">
    <source>
        <dbReference type="EMBL" id="CAG8735690.1"/>
    </source>
</evidence>
<dbReference type="PANTHER" id="PTHR34862:SF1">
    <property type="entry name" value="SPARK DOMAIN-CONTAINING PROTEIN"/>
    <property type="match status" value="1"/>
</dbReference>
<dbReference type="Proteomes" id="UP000789901">
    <property type="component" value="Unassembled WGS sequence"/>
</dbReference>
<proteinExistence type="predicted"/>
<dbReference type="Pfam" id="PF24855">
    <property type="entry name" value="DUF7729"/>
    <property type="match status" value="1"/>
</dbReference>
<dbReference type="InterPro" id="IPR056146">
    <property type="entry name" value="DUF7729"/>
</dbReference>
<name>A0ABN7V6L7_GIGMA</name>
<gene>
    <name evidence="3" type="ORF">GMARGA_LOCUS14830</name>
</gene>
<evidence type="ECO:0000259" key="2">
    <source>
        <dbReference type="Pfam" id="PF24855"/>
    </source>
</evidence>
<reference evidence="3 4" key="1">
    <citation type="submission" date="2021-06" db="EMBL/GenBank/DDBJ databases">
        <authorList>
            <person name="Kallberg Y."/>
            <person name="Tangrot J."/>
            <person name="Rosling A."/>
        </authorList>
    </citation>
    <scope>NUCLEOTIDE SEQUENCE [LARGE SCALE GENOMIC DNA]</scope>
    <source>
        <strain evidence="3 4">120-4 pot B 10/14</strain>
    </source>
</reference>
<keyword evidence="4" id="KW-1185">Reference proteome</keyword>
<evidence type="ECO:0000256" key="1">
    <source>
        <dbReference type="SAM" id="SignalP"/>
    </source>
</evidence>
<feature type="domain" description="DUF7729" evidence="2">
    <location>
        <begin position="38"/>
        <end position="221"/>
    </location>
</feature>
<comment type="caution">
    <text evidence="3">The sequence shown here is derived from an EMBL/GenBank/DDBJ whole genome shotgun (WGS) entry which is preliminary data.</text>
</comment>
<dbReference type="PANTHER" id="PTHR34862">
    <property type="entry name" value="SPARK DOMAIN-CONTAINING PROTEIN"/>
    <property type="match status" value="1"/>
</dbReference>
<organism evidence="3 4">
    <name type="scientific">Gigaspora margarita</name>
    <dbReference type="NCBI Taxonomy" id="4874"/>
    <lineage>
        <taxon>Eukaryota</taxon>
        <taxon>Fungi</taxon>
        <taxon>Fungi incertae sedis</taxon>
        <taxon>Mucoromycota</taxon>
        <taxon>Glomeromycotina</taxon>
        <taxon>Glomeromycetes</taxon>
        <taxon>Diversisporales</taxon>
        <taxon>Gigasporaceae</taxon>
        <taxon>Gigaspora</taxon>
    </lineage>
</organism>